<dbReference type="STRING" id="30019.A0A0M4F9E7"/>
<feature type="region of interest" description="Disordered" evidence="1">
    <location>
        <begin position="81"/>
        <end position="105"/>
    </location>
</feature>
<dbReference type="OrthoDB" id="7867626at2759"/>
<feature type="compositionally biased region" description="Acidic residues" evidence="1">
    <location>
        <begin position="244"/>
        <end position="261"/>
    </location>
</feature>
<evidence type="ECO:0000313" key="3">
    <source>
        <dbReference type="Proteomes" id="UP000494163"/>
    </source>
</evidence>
<feature type="compositionally biased region" description="Acidic residues" evidence="1">
    <location>
        <begin position="298"/>
        <end position="334"/>
    </location>
</feature>
<dbReference type="Proteomes" id="UP000494163">
    <property type="component" value="Chromosome X"/>
</dbReference>
<feature type="compositionally biased region" description="Low complexity" evidence="1">
    <location>
        <begin position="193"/>
        <end position="211"/>
    </location>
</feature>
<feature type="region of interest" description="Disordered" evidence="1">
    <location>
        <begin position="680"/>
        <end position="708"/>
    </location>
</feature>
<dbReference type="EMBL" id="CP012528">
    <property type="protein sequence ID" value="ALC48820.1"/>
    <property type="molecule type" value="Genomic_DNA"/>
</dbReference>
<feature type="compositionally biased region" description="Low complexity" evidence="1">
    <location>
        <begin position="158"/>
        <end position="174"/>
    </location>
</feature>
<proteinExistence type="predicted"/>
<protein>
    <submittedName>
        <fullName evidence="2">CG32793</fullName>
    </submittedName>
</protein>
<name>A0A0M4F9E7_DROBS</name>
<feature type="compositionally biased region" description="Low complexity" evidence="1">
    <location>
        <begin position="87"/>
        <end position="102"/>
    </location>
</feature>
<organism evidence="2 3">
    <name type="scientific">Drosophila busckii</name>
    <name type="common">Fruit fly</name>
    <dbReference type="NCBI Taxonomy" id="30019"/>
    <lineage>
        <taxon>Eukaryota</taxon>
        <taxon>Metazoa</taxon>
        <taxon>Ecdysozoa</taxon>
        <taxon>Arthropoda</taxon>
        <taxon>Hexapoda</taxon>
        <taxon>Insecta</taxon>
        <taxon>Pterygota</taxon>
        <taxon>Neoptera</taxon>
        <taxon>Endopterygota</taxon>
        <taxon>Diptera</taxon>
        <taxon>Brachycera</taxon>
        <taxon>Muscomorpha</taxon>
        <taxon>Ephydroidea</taxon>
        <taxon>Drosophilidae</taxon>
        <taxon>Drosophila</taxon>
    </lineage>
</organism>
<feature type="compositionally biased region" description="Acidic residues" evidence="1">
    <location>
        <begin position="222"/>
        <end position="231"/>
    </location>
</feature>
<gene>
    <name evidence="2" type="ORF">Dbus_chrXg676</name>
</gene>
<feature type="region of interest" description="Disordered" evidence="1">
    <location>
        <begin position="584"/>
        <end position="605"/>
    </location>
</feature>
<dbReference type="AlphaFoldDB" id="A0A0M4F9E7"/>
<feature type="compositionally biased region" description="Low complexity" evidence="1">
    <location>
        <begin position="262"/>
        <end position="289"/>
    </location>
</feature>
<feature type="compositionally biased region" description="Low complexity" evidence="1">
    <location>
        <begin position="681"/>
        <end position="690"/>
    </location>
</feature>
<dbReference type="OMA" id="ADFIIHP"/>
<feature type="region of interest" description="Disordered" evidence="1">
    <location>
        <begin position="524"/>
        <end position="548"/>
    </location>
</feature>
<feature type="region of interest" description="Disordered" evidence="1">
    <location>
        <begin position="244"/>
        <end position="342"/>
    </location>
</feature>
<accession>A0A0M4F9E7</accession>
<evidence type="ECO:0000313" key="2">
    <source>
        <dbReference type="EMBL" id="ALC48820.1"/>
    </source>
</evidence>
<feature type="region of interest" description="Disordered" evidence="1">
    <location>
        <begin position="158"/>
        <end position="231"/>
    </location>
</feature>
<keyword evidence="3" id="KW-1185">Reference proteome</keyword>
<sequence>MPEEPKAMKVMVKPTPAPLLSEVPAPTPAPMPAPAPMPMAMAMPIESVAEGKSAQSQPHTVADFIIHPLIAFKPRQASMEELQGKQAAAAATPATNATPSSPGTWLFGMNPGQGLGSGFSTLAGSVSGWFSDRLAAAGQQIPALPSLPALMDTPVRVGAAGSTASPPTTTTSTTQRPEIVVRLQQRPNRRRNGNLNANANANRNRLQQRPAPNRFNNRLDSLESDEYDDADYFNGNRYEQLFDEEENEQQQQEQDDEDEEVQQLTQQRRPAQSQRRKQQQQPAAVRRPALAMLRPQRDEDEELEEEEEEDDDVAAFNDNDEEEEEEEEELESEESFLPVRYSQSSRKTQNFLQSSQQNLINQLRRLTFGQSPAELGQRLRKGGSGSATPNKLRRPQQATLLINRNGQPVYVAPELLQLQLQAQAQQQRQPPLTVPVRRQGQPTQYITIPWSQLGVVPPQRQSVVSLADNIQSQPLILNIPDGAISGVGGGGGGKKRKQQRPQLTAGALPLLADASLVDLFQAPQIPPSRQTTSKQKPKQKTKPKPQPVLIAAKPVTTANTGLGAGNVLPTRIRPGTIVEKAPAMDASQPGSQPAQSASESEQQLAATVADALANMPAQSQTEQEQYILVGEDNEPGLSRHVQPAYGDARRYVNYGDFHPYFDLLQQNRRYALHKFGRSLGQQQPAEAAPEAEPESVLIEEQQAEVDEN</sequence>
<feature type="compositionally biased region" description="Low complexity" evidence="1">
    <location>
        <begin position="586"/>
        <end position="605"/>
    </location>
</feature>
<reference evidence="2 3" key="1">
    <citation type="submission" date="2015-08" db="EMBL/GenBank/DDBJ databases">
        <title>Ancestral chromatin configuration constrains chromatin evolution on differentiating sex chromosomes in Drosophila.</title>
        <authorList>
            <person name="Zhou Q."/>
            <person name="Bachtrog D."/>
        </authorList>
    </citation>
    <scope>NUCLEOTIDE SEQUENCE [LARGE SCALE GENOMIC DNA]</scope>
    <source>
        <tissue evidence="2">Whole larvae</tissue>
    </source>
</reference>
<evidence type="ECO:0000256" key="1">
    <source>
        <dbReference type="SAM" id="MobiDB-lite"/>
    </source>
</evidence>